<reference evidence="4" key="1">
    <citation type="submission" date="2023-07" db="EMBL/GenBank/DDBJ databases">
        <title>Black Yeasts Isolated from many extreme environments.</title>
        <authorList>
            <person name="Coleine C."/>
            <person name="Stajich J.E."/>
            <person name="Selbmann L."/>
        </authorList>
    </citation>
    <scope>NUCLEOTIDE SEQUENCE</scope>
    <source>
        <strain evidence="4">CCFEE 5485</strain>
    </source>
</reference>
<keyword evidence="5" id="KW-1185">Reference proteome</keyword>
<evidence type="ECO:0000259" key="3">
    <source>
        <dbReference type="Pfam" id="PF06441"/>
    </source>
</evidence>
<keyword evidence="2" id="KW-0378">Hydrolase</keyword>
<evidence type="ECO:0000256" key="2">
    <source>
        <dbReference type="ARBA" id="ARBA00022801"/>
    </source>
</evidence>
<comment type="similarity">
    <text evidence="1">Belongs to the peptidase S33 family.</text>
</comment>
<dbReference type="InterPro" id="IPR029058">
    <property type="entry name" value="AB_hydrolase_fold"/>
</dbReference>
<organism evidence="4 5">
    <name type="scientific">Recurvomyces mirabilis</name>
    <dbReference type="NCBI Taxonomy" id="574656"/>
    <lineage>
        <taxon>Eukaryota</taxon>
        <taxon>Fungi</taxon>
        <taxon>Dikarya</taxon>
        <taxon>Ascomycota</taxon>
        <taxon>Pezizomycotina</taxon>
        <taxon>Dothideomycetes</taxon>
        <taxon>Dothideomycetidae</taxon>
        <taxon>Mycosphaerellales</taxon>
        <taxon>Teratosphaeriaceae</taxon>
        <taxon>Recurvomyces</taxon>
    </lineage>
</organism>
<dbReference type="AlphaFoldDB" id="A0AAE0TQP6"/>
<sequence length="385" mass="43599">MPKPFNTIPSTSSFNPTPFTVNVSEPDLQSFRQLVALSQIGPETYENRVTDVKDLTSYGIKRSWLANLKDHWATTYEWRKMEEKINSFPNFKVEIEDNGFGFEVHFAALFSKKKDAVALLLLHGWPGSFLEFLADESSGVLNVFRTKYPEDELPYHIIVPSLPGYCFSNGPPLDRDFIIEDVARIMDKLMTGLGFSAYVAQGGDLGSYIARVLGVQHAACKMVHLNLCIGVMPESGEEEQALNSRDQAAVRRARDFTNMGSAFGEKFLQWSDESPPDDEILDSITLWWFTKSFPRAIYPYRQPFGPKPTFFHPEKTWFIEKPLGYSWFPKDLAPVPVALVAKAGNLVWSRKHEGGGHFAAMEKPMQFATDMEDFVAQEWPTVQGE</sequence>
<dbReference type="PANTHER" id="PTHR21661:SF39">
    <property type="entry name" value="HYDROLASE, PUTATIVE (AFU_ORTHOLOGUE AFUA_3G08960)-RELATED"/>
    <property type="match status" value="1"/>
</dbReference>
<dbReference type="PIRSF" id="PIRSF001112">
    <property type="entry name" value="Epoxide_hydrolase"/>
    <property type="match status" value="1"/>
</dbReference>
<dbReference type="Proteomes" id="UP001274830">
    <property type="component" value="Unassembled WGS sequence"/>
</dbReference>
<evidence type="ECO:0000313" key="4">
    <source>
        <dbReference type="EMBL" id="KAK3670196.1"/>
    </source>
</evidence>
<protein>
    <recommendedName>
        <fullName evidence="3">Epoxide hydrolase N-terminal domain-containing protein</fullName>
    </recommendedName>
</protein>
<dbReference type="Gene3D" id="3.40.50.1820">
    <property type="entry name" value="alpha/beta hydrolase"/>
    <property type="match status" value="2"/>
</dbReference>
<evidence type="ECO:0000256" key="1">
    <source>
        <dbReference type="ARBA" id="ARBA00010088"/>
    </source>
</evidence>
<accession>A0AAE0TQP6</accession>
<dbReference type="SUPFAM" id="SSF53474">
    <property type="entry name" value="alpha/beta-Hydrolases"/>
    <property type="match status" value="1"/>
</dbReference>
<dbReference type="PANTHER" id="PTHR21661">
    <property type="entry name" value="EPOXIDE HYDROLASE 1-RELATED"/>
    <property type="match status" value="1"/>
</dbReference>
<dbReference type="InterPro" id="IPR010497">
    <property type="entry name" value="Epoxide_hydro_N"/>
</dbReference>
<name>A0AAE0TQP6_9PEZI</name>
<comment type="caution">
    <text evidence="4">The sequence shown here is derived from an EMBL/GenBank/DDBJ whole genome shotgun (WGS) entry which is preliminary data.</text>
</comment>
<proteinExistence type="inferred from homology"/>
<gene>
    <name evidence="4" type="ORF">LTR78_009952</name>
</gene>
<feature type="domain" description="Epoxide hydrolase N-terminal" evidence="3">
    <location>
        <begin position="17"/>
        <end position="132"/>
    </location>
</feature>
<dbReference type="GO" id="GO:0097176">
    <property type="term" value="P:epoxide metabolic process"/>
    <property type="evidence" value="ECO:0007669"/>
    <property type="project" value="TreeGrafter"/>
</dbReference>
<dbReference type="InterPro" id="IPR016292">
    <property type="entry name" value="Epoxide_hydrolase"/>
</dbReference>
<evidence type="ECO:0000313" key="5">
    <source>
        <dbReference type="Proteomes" id="UP001274830"/>
    </source>
</evidence>
<dbReference type="Pfam" id="PF06441">
    <property type="entry name" value="EHN"/>
    <property type="match status" value="1"/>
</dbReference>
<dbReference type="EMBL" id="JAUTXT010000061">
    <property type="protein sequence ID" value="KAK3670196.1"/>
    <property type="molecule type" value="Genomic_DNA"/>
</dbReference>
<dbReference type="GO" id="GO:0004301">
    <property type="term" value="F:epoxide hydrolase activity"/>
    <property type="evidence" value="ECO:0007669"/>
    <property type="project" value="TreeGrafter"/>
</dbReference>